<keyword evidence="8" id="KW-1278">Translocase</keyword>
<dbReference type="PANTHER" id="PTHR43297:SF14">
    <property type="entry name" value="ATPASE AAA-TYPE CORE DOMAIN-CONTAINING PROTEIN"/>
    <property type="match status" value="1"/>
</dbReference>
<dbReference type="Pfam" id="PF00005">
    <property type="entry name" value="ABC_tran"/>
    <property type="match status" value="1"/>
</dbReference>
<keyword evidence="6" id="KW-0547">Nucleotide-binding</keyword>
<evidence type="ECO:0000256" key="2">
    <source>
        <dbReference type="ARBA" id="ARBA00005417"/>
    </source>
</evidence>
<keyword evidence="5" id="KW-0997">Cell inner membrane</keyword>
<dbReference type="NCBIfam" id="TIGR01727">
    <property type="entry name" value="oligo_HPY"/>
    <property type="match status" value="1"/>
</dbReference>
<dbReference type="InterPro" id="IPR003439">
    <property type="entry name" value="ABC_transporter-like_ATP-bd"/>
</dbReference>
<keyword evidence="9" id="KW-0472">Membrane</keyword>
<dbReference type="InterPro" id="IPR003593">
    <property type="entry name" value="AAA+_ATPase"/>
</dbReference>
<dbReference type="GO" id="GO:0016887">
    <property type="term" value="F:ATP hydrolysis activity"/>
    <property type="evidence" value="ECO:0007669"/>
    <property type="project" value="InterPro"/>
</dbReference>
<proteinExistence type="inferred from homology"/>
<name>A0A934K0S6_9BACT</name>
<dbReference type="InterPro" id="IPR017871">
    <property type="entry name" value="ABC_transporter-like_CS"/>
</dbReference>
<dbReference type="PROSITE" id="PS00211">
    <property type="entry name" value="ABC_TRANSPORTER_1"/>
    <property type="match status" value="1"/>
</dbReference>
<dbReference type="SMART" id="SM00382">
    <property type="entry name" value="AAA"/>
    <property type="match status" value="1"/>
</dbReference>
<dbReference type="CDD" id="cd03257">
    <property type="entry name" value="ABC_NikE_OppD_transporters"/>
    <property type="match status" value="1"/>
</dbReference>
<comment type="caution">
    <text evidence="11">The sequence shown here is derived from an EMBL/GenBank/DDBJ whole genome shotgun (WGS) entry which is preliminary data.</text>
</comment>
<sequence length="354" mass="38186">MPERDRGTSRAVNANGAMSGSPPVLEIEDLTTSLVVEGVLRPIVREMSLTIHAGEVVALVGESGSGKSITARSIIGLLPPGARSTGRIGVLGTDVLSLSRRELRRVRSHQIGMIFQDPRAHIDPLWPIEDYVGEGLRIHKGLNKSQARERSLALLSSLGITDEQRVLASFPGQLSGGMLQRVMIAGALSCEPRLLIADEATTALDVTVQSDILAILHDLQLSHGLSILFITHDLTLASVICDRVIVMYAGRPMAVQSAQDLFEAPAHPYAAALVAARPRVDRKMERLQVVPGRPASALEVTAGCPFRQRCTYAISECAEMKPSLFPLGPDVLTECIRAADLREQMREGVAAHHD</sequence>
<evidence type="ECO:0000256" key="5">
    <source>
        <dbReference type="ARBA" id="ARBA00022519"/>
    </source>
</evidence>
<evidence type="ECO:0000256" key="6">
    <source>
        <dbReference type="ARBA" id="ARBA00022741"/>
    </source>
</evidence>
<comment type="similarity">
    <text evidence="2">Belongs to the ABC transporter superfamily.</text>
</comment>
<dbReference type="GO" id="GO:0005524">
    <property type="term" value="F:ATP binding"/>
    <property type="evidence" value="ECO:0007669"/>
    <property type="project" value="UniProtKB-KW"/>
</dbReference>
<keyword evidence="4" id="KW-1003">Cell membrane</keyword>
<evidence type="ECO:0000256" key="8">
    <source>
        <dbReference type="ARBA" id="ARBA00022967"/>
    </source>
</evidence>
<evidence type="ECO:0000313" key="11">
    <source>
        <dbReference type="EMBL" id="MBJ7593760.1"/>
    </source>
</evidence>
<dbReference type="RefSeq" id="WP_337309347.1">
    <property type="nucleotide sequence ID" value="NZ_JAEKNS010000037.1"/>
</dbReference>
<evidence type="ECO:0000256" key="3">
    <source>
        <dbReference type="ARBA" id="ARBA00022448"/>
    </source>
</evidence>
<feature type="domain" description="ABC transporter" evidence="10">
    <location>
        <begin position="25"/>
        <end position="274"/>
    </location>
</feature>
<dbReference type="InterPro" id="IPR027417">
    <property type="entry name" value="P-loop_NTPase"/>
</dbReference>
<dbReference type="FunFam" id="3.40.50.300:FF:000016">
    <property type="entry name" value="Oligopeptide ABC transporter ATP-binding component"/>
    <property type="match status" value="1"/>
</dbReference>
<evidence type="ECO:0000256" key="7">
    <source>
        <dbReference type="ARBA" id="ARBA00022840"/>
    </source>
</evidence>
<dbReference type="PANTHER" id="PTHR43297">
    <property type="entry name" value="OLIGOPEPTIDE TRANSPORT ATP-BINDING PROTEIN APPD"/>
    <property type="match status" value="1"/>
</dbReference>
<dbReference type="GO" id="GO:0015833">
    <property type="term" value="P:peptide transport"/>
    <property type="evidence" value="ECO:0007669"/>
    <property type="project" value="InterPro"/>
</dbReference>
<dbReference type="SUPFAM" id="SSF52540">
    <property type="entry name" value="P-loop containing nucleoside triphosphate hydrolases"/>
    <property type="match status" value="1"/>
</dbReference>
<evidence type="ECO:0000313" key="12">
    <source>
        <dbReference type="Proteomes" id="UP000606991"/>
    </source>
</evidence>
<accession>A0A934K0S6</accession>
<keyword evidence="7 11" id="KW-0067">ATP-binding</keyword>
<dbReference type="Proteomes" id="UP000606991">
    <property type="component" value="Unassembled WGS sequence"/>
</dbReference>
<evidence type="ECO:0000256" key="9">
    <source>
        <dbReference type="ARBA" id="ARBA00023136"/>
    </source>
</evidence>
<evidence type="ECO:0000256" key="1">
    <source>
        <dbReference type="ARBA" id="ARBA00004202"/>
    </source>
</evidence>
<dbReference type="GO" id="GO:0005886">
    <property type="term" value="C:plasma membrane"/>
    <property type="evidence" value="ECO:0007669"/>
    <property type="project" value="UniProtKB-SubCell"/>
</dbReference>
<dbReference type="Pfam" id="PF08352">
    <property type="entry name" value="oligo_HPY"/>
    <property type="match status" value="1"/>
</dbReference>
<dbReference type="AlphaFoldDB" id="A0A934K0S6"/>
<gene>
    <name evidence="11" type="ORF">JF886_02685</name>
</gene>
<comment type="subcellular location">
    <subcellularLocation>
        <location evidence="1">Cell membrane</location>
        <topology evidence="1">Peripheral membrane protein</topology>
    </subcellularLocation>
</comment>
<organism evidence="11 12">
    <name type="scientific">Candidatus Aeolococcus gillhamiae</name>
    <dbReference type="NCBI Taxonomy" id="3127015"/>
    <lineage>
        <taxon>Bacteria</taxon>
        <taxon>Bacillati</taxon>
        <taxon>Candidatus Dormiibacterota</taxon>
        <taxon>Candidatus Dormibacteria</taxon>
        <taxon>Candidatus Aeolococcales</taxon>
        <taxon>Candidatus Aeolococcaceae</taxon>
        <taxon>Candidatus Aeolococcus</taxon>
    </lineage>
</organism>
<dbReference type="InterPro" id="IPR050388">
    <property type="entry name" value="ABC_Ni/Peptide_Import"/>
</dbReference>
<dbReference type="Gene3D" id="3.40.50.300">
    <property type="entry name" value="P-loop containing nucleotide triphosphate hydrolases"/>
    <property type="match status" value="1"/>
</dbReference>
<dbReference type="EMBL" id="JAEKNS010000037">
    <property type="protein sequence ID" value="MBJ7593760.1"/>
    <property type="molecule type" value="Genomic_DNA"/>
</dbReference>
<evidence type="ECO:0000259" key="10">
    <source>
        <dbReference type="PROSITE" id="PS50893"/>
    </source>
</evidence>
<keyword evidence="3" id="KW-0813">Transport</keyword>
<reference evidence="11 12" key="1">
    <citation type="submission" date="2020-10" db="EMBL/GenBank/DDBJ databases">
        <title>Ca. Dormibacterota MAGs.</title>
        <authorList>
            <person name="Montgomery K."/>
        </authorList>
    </citation>
    <scope>NUCLEOTIDE SEQUENCE [LARGE SCALE GENOMIC DNA]</scope>
    <source>
        <strain evidence="11">SC8812_S17_18</strain>
    </source>
</reference>
<evidence type="ECO:0000256" key="4">
    <source>
        <dbReference type="ARBA" id="ARBA00022475"/>
    </source>
</evidence>
<protein>
    <submittedName>
        <fullName evidence="11">ABC transporter ATP-binding protein</fullName>
    </submittedName>
</protein>
<dbReference type="PROSITE" id="PS50893">
    <property type="entry name" value="ABC_TRANSPORTER_2"/>
    <property type="match status" value="1"/>
</dbReference>
<dbReference type="InterPro" id="IPR013563">
    <property type="entry name" value="Oligopep_ABC_C"/>
</dbReference>